<dbReference type="RefSeq" id="WP_023038180.1">
    <property type="nucleotide sequence ID" value="NZ_CP013121.1"/>
</dbReference>
<name>A0A0S2ZRK0_FUSNP</name>
<evidence type="ECO:0000313" key="6">
    <source>
        <dbReference type="Proteomes" id="UP000224507"/>
    </source>
</evidence>
<reference evidence="3 5" key="1">
    <citation type="submission" date="2015-11" db="EMBL/GenBank/DDBJ databases">
        <authorList>
            <person name="Kook J.-K."/>
            <person name="Park S.-N."/>
            <person name="Lim Y.K."/>
            <person name="Jo E."/>
        </authorList>
    </citation>
    <scope>NUCLEOTIDE SEQUENCE [LARGE SCALE GENOMIC DNA]</scope>
    <source>
        <strain evidence="3 5">ChDC F306</strain>
    </source>
</reference>
<evidence type="ECO:0000313" key="3">
    <source>
        <dbReference type="EMBL" id="ALM95114.1"/>
    </source>
</evidence>
<dbReference type="Proteomes" id="UP000067061">
    <property type="component" value="Chromosome"/>
</dbReference>
<proteinExistence type="predicted"/>
<evidence type="ECO:0000256" key="2">
    <source>
        <dbReference type="SAM" id="Phobius"/>
    </source>
</evidence>
<dbReference type="EMBL" id="NIRO01000024">
    <property type="protein sequence ID" value="PHI10966.1"/>
    <property type="molecule type" value="Genomic_DNA"/>
</dbReference>
<organism evidence="4 6">
    <name type="scientific">Fusobacterium nucleatum subsp. polymorphum</name>
    <name type="common">Fusobacterium polymorphum</name>
    <dbReference type="NCBI Taxonomy" id="76857"/>
    <lineage>
        <taxon>Bacteria</taxon>
        <taxon>Fusobacteriati</taxon>
        <taxon>Fusobacteriota</taxon>
        <taxon>Fusobacteriia</taxon>
        <taxon>Fusobacteriales</taxon>
        <taxon>Fusobacteriaceae</taxon>
        <taxon>Fusobacterium</taxon>
    </lineage>
</organism>
<feature type="transmembrane region" description="Helical" evidence="2">
    <location>
        <begin position="482"/>
        <end position="500"/>
    </location>
</feature>
<protein>
    <submittedName>
        <fullName evidence="4">Uncharacterized protein</fullName>
    </submittedName>
</protein>
<dbReference type="AlphaFoldDB" id="A0A0S2ZRK0"/>
<gene>
    <name evidence="4" type="ORF">CBG56_11480</name>
    <name evidence="3" type="ORF">RO02_11120</name>
</gene>
<keyword evidence="2" id="KW-0472">Membrane</keyword>
<feature type="transmembrane region" description="Helical" evidence="2">
    <location>
        <begin position="458"/>
        <end position="476"/>
    </location>
</feature>
<keyword evidence="1" id="KW-0175">Coiled coil</keyword>
<reference evidence="4 6" key="2">
    <citation type="submission" date="2017-06" db="EMBL/GenBank/DDBJ databases">
        <title>Draft genome sequence of Fusobacterium nucleatum subsp. polymorphum KCOM 1274 (=ChDC F309).</title>
        <authorList>
            <person name="Kook J.-K."/>
            <person name="Park S.-N."/>
            <person name="Lim Y.K."/>
            <person name="Roh H."/>
        </authorList>
    </citation>
    <scope>NUCLEOTIDE SEQUENCE [LARGE SCALE GENOMIC DNA]</scope>
    <source>
        <strain evidence="4">KCOM 1274</strain>
        <strain evidence="6">KCOM 1274 (ChDC F309)</strain>
    </source>
</reference>
<accession>A0A0S2ZRK0</accession>
<sequence length="575" mass="66074">MSDKLISRADLSLIERSLSNLAGSIDYVNNRVDQVDDNVKIVYNEVEKLANEFREYVEMQSLANRKAEAKMNLSAIRDKLKDNFGHYDVVRRTATGILQANDLAIVKSSMLSHVTEKQMIETPNYWLTPCLVALSAWINDDKALAERALAEGIRRNDEKTSLFFGLICRRIGRESSSLKWFARYLEAQDEEKLDRKAVIVLDAFASGLLGNDTENFVYQQIQEWMSNLEAKPGFTEKQLDNWKNAINSKRVPLQKGLYPYLEKYSNTWDNLKDVLEGANLNNDLYEYFKKVFEQKEETKKLKVELDKILDSLVTEFDEEELPLKREEQFEELVVRYNGSESKAKSQIALEKSVYDDYRDFMQLLTDASMNPESSKSSVATQKFATALSRNNIVTAFNDVVAQNRMNVPYEIEINVDTFNDKTQDGEDEEEVLKRFENLVEQEKQGDLSKLKLTLFDQGCLILGGISLLFALIGFIGNRGLSLTSIILAIIGAIMIIKYVSEKQRIQKLVQNTIQAYSQKLESGKQIIRATIAEIVDFRIEFSEKDAESKKVLDFFEQIKPEEYIRRLGNNERKII</sequence>
<keyword evidence="2" id="KW-1133">Transmembrane helix</keyword>
<evidence type="ECO:0000313" key="5">
    <source>
        <dbReference type="Proteomes" id="UP000067061"/>
    </source>
</evidence>
<evidence type="ECO:0000256" key="1">
    <source>
        <dbReference type="SAM" id="Coils"/>
    </source>
</evidence>
<evidence type="ECO:0000313" key="4">
    <source>
        <dbReference type="EMBL" id="PHI10966.1"/>
    </source>
</evidence>
<dbReference type="EMBL" id="CP013121">
    <property type="protein sequence ID" value="ALM95114.1"/>
    <property type="molecule type" value="Genomic_DNA"/>
</dbReference>
<dbReference type="Proteomes" id="UP000224507">
    <property type="component" value="Unassembled WGS sequence"/>
</dbReference>
<feature type="coiled-coil region" evidence="1">
    <location>
        <begin position="32"/>
        <end position="79"/>
    </location>
</feature>
<keyword evidence="2" id="KW-0812">Transmembrane</keyword>